<evidence type="ECO:0000256" key="1">
    <source>
        <dbReference type="SAM" id="Phobius"/>
    </source>
</evidence>
<feature type="transmembrane region" description="Helical" evidence="1">
    <location>
        <begin position="118"/>
        <end position="141"/>
    </location>
</feature>
<dbReference type="GO" id="GO:0005783">
    <property type="term" value="C:endoplasmic reticulum"/>
    <property type="evidence" value="ECO:0007669"/>
    <property type="project" value="TreeGrafter"/>
</dbReference>
<reference evidence="3" key="1">
    <citation type="submission" date="2021-01" db="EMBL/GenBank/DDBJ databases">
        <authorList>
            <person name="Corre E."/>
            <person name="Pelletier E."/>
            <person name="Niang G."/>
            <person name="Scheremetjew M."/>
            <person name="Finn R."/>
            <person name="Kale V."/>
            <person name="Holt S."/>
            <person name="Cochrane G."/>
            <person name="Meng A."/>
            <person name="Brown T."/>
            <person name="Cohen L."/>
        </authorList>
    </citation>
    <scope>NUCLEOTIDE SEQUENCE</scope>
    <source>
        <strain evidence="3">Isolate 1302-5</strain>
    </source>
</reference>
<dbReference type="PANTHER" id="PTHR10984">
    <property type="entry name" value="ENDOPLASMIC RETICULUM-GOLGI INTERMEDIATE COMPARTMENT PROTEIN"/>
    <property type="match status" value="1"/>
</dbReference>
<organism evidence="3">
    <name type="scientific">Odontella aurita</name>
    <dbReference type="NCBI Taxonomy" id="265563"/>
    <lineage>
        <taxon>Eukaryota</taxon>
        <taxon>Sar</taxon>
        <taxon>Stramenopiles</taxon>
        <taxon>Ochrophyta</taxon>
        <taxon>Bacillariophyta</taxon>
        <taxon>Mediophyceae</taxon>
        <taxon>Biddulphiophycidae</taxon>
        <taxon>Eupodiscales</taxon>
        <taxon>Odontellaceae</taxon>
        <taxon>Odontella</taxon>
    </lineage>
</organism>
<protein>
    <recommendedName>
        <fullName evidence="2">Endoplasmic reticulum vesicle transporter C-terminal domain-containing protein</fullName>
    </recommendedName>
</protein>
<gene>
    <name evidence="3" type="ORF">OAUR00152_LOCUS41657</name>
</gene>
<dbReference type="GO" id="GO:0030134">
    <property type="term" value="C:COPII-coated ER to Golgi transport vesicle"/>
    <property type="evidence" value="ECO:0007669"/>
    <property type="project" value="TreeGrafter"/>
</dbReference>
<keyword evidence="1" id="KW-0812">Transmembrane</keyword>
<dbReference type="PANTHER" id="PTHR10984:SF37">
    <property type="entry name" value="PROTEIN DISULFIDE-ISOMERASE 5-3"/>
    <property type="match status" value="1"/>
</dbReference>
<accession>A0A7S4KAX2</accession>
<name>A0A7S4KAX2_9STRA</name>
<feature type="domain" description="Endoplasmic reticulum vesicle transporter C-terminal" evidence="2">
    <location>
        <begin position="2"/>
        <end position="137"/>
    </location>
</feature>
<dbReference type="InterPro" id="IPR045888">
    <property type="entry name" value="Erv"/>
</dbReference>
<dbReference type="EMBL" id="HBKQ01061130">
    <property type="protein sequence ID" value="CAE2288316.1"/>
    <property type="molecule type" value="Transcribed_RNA"/>
</dbReference>
<evidence type="ECO:0000259" key="2">
    <source>
        <dbReference type="Pfam" id="PF07970"/>
    </source>
</evidence>
<dbReference type="AlphaFoldDB" id="A0A7S4KAX2"/>
<keyword evidence="1" id="KW-0472">Membrane</keyword>
<keyword evidence="1" id="KW-1133">Transmembrane helix</keyword>
<dbReference type="Pfam" id="PF07970">
    <property type="entry name" value="COPIIcoated_ERV"/>
    <property type="match status" value="1"/>
</dbReference>
<dbReference type="InterPro" id="IPR012936">
    <property type="entry name" value="Erv_C"/>
</dbReference>
<proteinExistence type="predicted"/>
<evidence type="ECO:0000313" key="3">
    <source>
        <dbReference type="EMBL" id="CAE2288316.1"/>
    </source>
</evidence>
<sequence length="149" mass="16987">MANLSHFVNHLSFGVGSDDRDRNAKRILSRAPQEHQKFTPLDGKVFTTTEFHQAYHHYVKVVPTVFDMNDEPLTVYQLIGQSQVVFYDVVNVPEARFSYDLSPMTVHVSTEGRKWYDYITSLCAIIGGAFTTLGLIDAVLYKVFKPKKL</sequence>